<comment type="caution">
    <text evidence="3">The sequence shown here is derived from an EMBL/GenBank/DDBJ whole genome shotgun (WGS) entry which is preliminary data.</text>
</comment>
<dbReference type="CDD" id="cd00085">
    <property type="entry name" value="HNHc"/>
    <property type="match status" value="1"/>
</dbReference>
<evidence type="ECO:0000313" key="3">
    <source>
        <dbReference type="EMBL" id="PXA67857.1"/>
    </source>
</evidence>
<dbReference type="Pfam" id="PF02720">
    <property type="entry name" value="DUF222"/>
    <property type="match status" value="1"/>
</dbReference>
<dbReference type="AlphaFoldDB" id="A0A317ZUN5"/>
<dbReference type="OrthoDB" id="5177627at2"/>
<dbReference type="InterPro" id="IPR003615">
    <property type="entry name" value="HNH_nuc"/>
</dbReference>
<dbReference type="InterPro" id="IPR003870">
    <property type="entry name" value="DUF222"/>
</dbReference>
<dbReference type="Proteomes" id="UP000246722">
    <property type="component" value="Unassembled WGS sequence"/>
</dbReference>
<sequence length="584" mass="63215">MQYPVHEEPQSRVTFGGQKSYPHLAKPAHKNTTSSYSHYMSTIADLFDTGTRPESLAPAALHADTSAEALVAAAGAVARLGACSADFDALPDADLLAAQREITRLQTLTTTRSVWVAKAIAERSRPELGQKGLAKQQGFLTPGDLMQDLTGASRADARKLIDVGRMLADTDAAEAAAARAQADADAEAARRLLDITLDLTGDENGDDPSGADVVPPAAPVVVPALPWHTPIAHAVTAGTLSAAQAHAIRTGLGDIDTVVTADILAENLTTLLEDARTLTIDELIRRARRMRDRLDEAGISKREQKAWDDRYLRIWTLETGQVRINGLFPPEQGAYITAVADSLTGPRRGGVHFVDPDRAAWAQAVQDDPRSTDQFTADGFIDLIKAGSTVNPNRMLGGRTPAVRILKTQKPTTQQPTPSAGRNPNDILAPVPDGTGHGYIEGNPAPVSQETLDRLICDSGTVDITFDPHGQPLDVGRDERLFTPAQRIALAARDGGCRWGDCTRPPSQTEAHHIDHWKRDNGRTDIRLGILLCNPHHRLLHNQGWQILEHHGRYWLRPPAAIDPGQSLIELHSKSPAALEQHEH</sequence>
<feature type="region of interest" description="Disordered" evidence="1">
    <location>
        <begin position="1"/>
        <end position="22"/>
    </location>
</feature>
<protein>
    <recommendedName>
        <fullName evidence="2">DUF222 domain-containing protein</fullName>
    </recommendedName>
</protein>
<organism evidence="3 4">
    <name type="scientific">Cryobacterium arcticum</name>
    <dbReference type="NCBI Taxonomy" id="670052"/>
    <lineage>
        <taxon>Bacteria</taxon>
        <taxon>Bacillati</taxon>
        <taxon>Actinomycetota</taxon>
        <taxon>Actinomycetes</taxon>
        <taxon>Micrococcales</taxon>
        <taxon>Microbacteriaceae</taxon>
        <taxon>Cryobacterium</taxon>
    </lineage>
</organism>
<keyword evidence="4" id="KW-1185">Reference proteome</keyword>
<feature type="compositionally biased region" description="Basic and acidic residues" evidence="1">
    <location>
        <begin position="1"/>
        <end position="10"/>
    </location>
</feature>
<dbReference type="EMBL" id="QHLY01000012">
    <property type="protein sequence ID" value="PXA67857.1"/>
    <property type="molecule type" value="Genomic_DNA"/>
</dbReference>
<reference evidence="3 4" key="1">
    <citation type="submission" date="2018-05" db="EMBL/GenBank/DDBJ databases">
        <title>Genetic diversity of glacier-inhabiting Cryobacterium bacteria in China and description of Cryobacterium mengkeensis sp. nov. and Arthrobacter glacialis sp. nov.</title>
        <authorList>
            <person name="Liu Q."/>
            <person name="Xin Y.-H."/>
        </authorList>
    </citation>
    <scope>NUCLEOTIDE SEQUENCE [LARGE SCALE GENOMIC DNA]</scope>
    <source>
        <strain evidence="3 4">SK-1</strain>
    </source>
</reference>
<name>A0A317ZUN5_9MICO</name>
<proteinExistence type="predicted"/>
<evidence type="ECO:0000313" key="4">
    <source>
        <dbReference type="Proteomes" id="UP000246722"/>
    </source>
</evidence>
<accession>A0A317ZUN5</accession>
<feature type="domain" description="DUF222" evidence="2">
    <location>
        <begin position="170"/>
        <end position="494"/>
    </location>
</feature>
<evidence type="ECO:0000256" key="1">
    <source>
        <dbReference type="SAM" id="MobiDB-lite"/>
    </source>
</evidence>
<evidence type="ECO:0000259" key="2">
    <source>
        <dbReference type="Pfam" id="PF02720"/>
    </source>
</evidence>
<gene>
    <name evidence="3" type="ORF">CTB96_14365</name>
</gene>